<dbReference type="PANTHER" id="PTHR30212">
    <property type="entry name" value="PROTEIN YIIM"/>
    <property type="match status" value="1"/>
</dbReference>
<dbReference type="InterPro" id="IPR036010">
    <property type="entry name" value="2Fe-2S_ferredoxin-like_sf"/>
</dbReference>
<keyword evidence="10" id="KW-0560">Oxidoreductase</keyword>
<comment type="cofactor">
    <cofactor evidence="2">
        <name>FAD</name>
        <dbReference type="ChEBI" id="CHEBI:57692"/>
    </cofactor>
</comment>
<evidence type="ECO:0000256" key="11">
    <source>
        <dbReference type="ARBA" id="ARBA00023004"/>
    </source>
</evidence>
<evidence type="ECO:0000313" key="18">
    <source>
        <dbReference type="Proteomes" id="UP000823889"/>
    </source>
</evidence>
<evidence type="ECO:0000256" key="6">
    <source>
        <dbReference type="ARBA" id="ARBA00022630"/>
    </source>
</evidence>
<dbReference type="PRINTS" id="PR00409">
    <property type="entry name" value="PHDIOXRDTASE"/>
</dbReference>
<dbReference type="InterPro" id="IPR012675">
    <property type="entry name" value="Beta-grasp_dom_sf"/>
</dbReference>
<dbReference type="SUPFAM" id="SSF63380">
    <property type="entry name" value="Riboflavin synthase domain-like"/>
    <property type="match status" value="1"/>
</dbReference>
<keyword evidence="5" id="KW-0349">Heme</keyword>
<dbReference type="SUPFAM" id="SSF52343">
    <property type="entry name" value="Ferredoxin reductase-like, C-terminal NADP-linked domain"/>
    <property type="match status" value="1"/>
</dbReference>
<feature type="domain" description="2Fe-2S ferredoxin-type" evidence="15">
    <location>
        <begin position="315"/>
        <end position="400"/>
    </location>
</feature>
<dbReference type="InterPro" id="IPR001433">
    <property type="entry name" value="OxRdtase_FAD/NAD-bd"/>
</dbReference>
<evidence type="ECO:0000256" key="10">
    <source>
        <dbReference type="ARBA" id="ARBA00023002"/>
    </source>
</evidence>
<keyword evidence="12" id="KW-0520">NAD</keyword>
<dbReference type="GO" id="GO:0008941">
    <property type="term" value="F:nitric oxide dioxygenase NAD(P)H activity"/>
    <property type="evidence" value="ECO:0007669"/>
    <property type="project" value="UniProtKB-EC"/>
</dbReference>
<dbReference type="FunFam" id="3.40.50.80:FF:000010">
    <property type="entry name" value="Flavohemoprotein"/>
    <property type="match status" value="1"/>
</dbReference>
<sequence>MSSTALPERQWRTYRLVAKRPQSALITLFEWVTEAFPCAYQPGQYLSFKLPHSVTTTGVALLRQYSIVEWIEKNGQIHVQVAVKHERAPDAHPEWMDGVGSSYFHQDVQVGDELMAVGPMGEFVLQTGSMRPVVLLSGGVGATPLLAMLAQLAQEGARRVHYIHACENGVHHAFYEQVTAFVAKQPHLIQQHIAYRSPTEADRSLGRFDVEGLLNKAALQRWLCLDDYEWYLCGPTPFMHAMWAVLAELGVRSERIYYEFFGPVQPLGGGLNPAVAPVVNSTNAPMLESVSATRALTTEYEHDERQPEPASQAQHVVQFGADQPEVLWQEGAQQSLLELAESVGLEPNFSCRSGVCNSCMCTLVSGEVQYTEEPLDELPPNKILLCCAQPLSPKVVVELD</sequence>
<dbReference type="Pfam" id="PF00175">
    <property type="entry name" value="NAD_binding_1"/>
    <property type="match status" value="1"/>
</dbReference>
<dbReference type="InterPro" id="IPR017938">
    <property type="entry name" value="Riboflavin_synthase-like_b-brl"/>
</dbReference>
<comment type="catalytic activity">
    <reaction evidence="13">
        <text>2 nitric oxide + NADH + 2 O2 = 2 nitrate + NAD(+) + H(+)</text>
        <dbReference type="Rhea" id="RHEA:19469"/>
        <dbReference type="ChEBI" id="CHEBI:15378"/>
        <dbReference type="ChEBI" id="CHEBI:15379"/>
        <dbReference type="ChEBI" id="CHEBI:16480"/>
        <dbReference type="ChEBI" id="CHEBI:17632"/>
        <dbReference type="ChEBI" id="CHEBI:57540"/>
        <dbReference type="ChEBI" id="CHEBI:57945"/>
        <dbReference type="EC" id="1.14.12.17"/>
    </reaction>
</comment>
<dbReference type="Pfam" id="PF00970">
    <property type="entry name" value="FAD_binding_6"/>
    <property type="match status" value="1"/>
</dbReference>
<dbReference type="EMBL" id="DWUQ01000039">
    <property type="protein sequence ID" value="HJD43778.1"/>
    <property type="molecule type" value="Genomic_DNA"/>
</dbReference>
<evidence type="ECO:0000256" key="5">
    <source>
        <dbReference type="ARBA" id="ARBA00022617"/>
    </source>
</evidence>
<evidence type="ECO:0000256" key="13">
    <source>
        <dbReference type="ARBA" id="ARBA00048649"/>
    </source>
</evidence>
<comment type="caution">
    <text evidence="17">The sequence shown here is derived from an EMBL/GenBank/DDBJ whole genome shotgun (WGS) entry which is preliminary data.</text>
</comment>
<keyword evidence="7" id="KW-0479">Metal-binding</keyword>
<dbReference type="PROSITE" id="PS51085">
    <property type="entry name" value="2FE2S_FER_2"/>
    <property type="match status" value="1"/>
</dbReference>
<dbReference type="GO" id="GO:0051536">
    <property type="term" value="F:iron-sulfur cluster binding"/>
    <property type="evidence" value="ECO:0007669"/>
    <property type="project" value="InterPro"/>
</dbReference>
<reference evidence="17" key="1">
    <citation type="journal article" date="2021" name="PeerJ">
        <title>Extensive microbial diversity within the chicken gut microbiome revealed by metagenomics and culture.</title>
        <authorList>
            <person name="Gilroy R."/>
            <person name="Ravi A."/>
            <person name="Getino M."/>
            <person name="Pursley I."/>
            <person name="Horton D.L."/>
            <person name="Alikhan N.F."/>
            <person name="Baker D."/>
            <person name="Gharbi K."/>
            <person name="Hall N."/>
            <person name="Watson M."/>
            <person name="Adriaenssens E.M."/>
            <person name="Foster-Nyarko E."/>
            <person name="Jarju S."/>
            <person name="Secka A."/>
            <person name="Antonio M."/>
            <person name="Oren A."/>
            <person name="Chaudhuri R.R."/>
            <person name="La Ragione R."/>
            <person name="Hildebrand F."/>
            <person name="Pallen M.J."/>
        </authorList>
    </citation>
    <scope>NUCLEOTIDE SEQUENCE</scope>
    <source>
        <strain evidence="17">9264</strain>
    </source>
</reference>
<dbReference type="InterPro" id="IPR017927">
    <property type="entry name" value="FAD-bd_FR_type"/>
</dbReference>
<dbReference type="Gene3D" id="2.40.30.10">
    <property type="entry name" value="Translation factors"/>
    <property type="match status" value="1"/>
</dbReference>
<name>A0A9D2RIT7_9BURK</name>
<evidence type="ECO:0000256" key="8">
    <source>
        <dbReference type="ARBA" id="ARBA00022827"/>
    </source>
</evidence>
<dbReference type="InterPro" id="IPR052353">
    <property type="entry name" value="Benzoxazolinone_Detox_Enz"/>
</dbReference>
<evidence type="ECO:0000259" key="15">
    <source>
        <dbReference type="PROSITE" id="PS51085"/>
    </source>
</evidence>
<evidence type="ECO:0000256" key="2">
    <source>
        <dbReference type="ARBA" id="ARBA00001974"/>
    </source>
</evidence>
<dbReference type="PROSITE" id="PS51384">
    <property type="entry name" value="FAD_FR"/>
    <property type="match status" value="1"/>
</dbReference>
<keyword evidence="9" id="KW-0521">NADP</keyword>
<evidence type="ECO:0000313" key="17">
    <source>
        <dbReference type="EMBL" id="HJD43778.1"/>
    </source>
</evidence>
<evidence type="ECO:0000256" key="4">
    <source>
        <dbReference type="ARBA" id="ARBA00012229"/>
    </source>
</evidence>
<proteinExistence type="inferred from homology"/>
<reference evidence="17" key="2">
    <citation type="submission" date="2021-04" db="EMBL/GenBank/DDBJ databases">
        <authorList>
            <person name="Gilroy R."/>
        </authorList>
    </citation>
    <scope>NUCLEOTIDE SEQUENCE</scope>
    <source>
        <strain evidence="17">9264</strain>
    </source>
</reference>
<comment type="similarity">
    <text evidence="3">In the C-terminal section; belongs to the flavoprotein pyridine nucleotide cytochrome reductase family.</text>
</comment>
<dbReference type="AlphaFoldDB" id="A0A9D2RIT7"/>
<dbReference type="Gene3D" id="3.40.50.80">
    <property type="entry name" value="Nucleotide-binding domain of ferredoxin-NADP reductase (FNR) module"/>
    <property type="match status" value="1"/>
</dbReference>
<dbReference type="CDD" id="cd06184">
    <property type="entry name" value="flavohem_like_fad_nad_binding"/>
    <property type="match status" value="1"/>
</dbReference>
<accession>A0A9D2RIT7</accession>
<organism evidence="17 18">
    <name type="scientific">Candidatus Paenalcaligenes intestinipullorum</name>
    <dbReference type="NCBI Taxonomy" id="2838718"/>
    <lineage>
        <taxon>Bacteria</taxon>
        <taxon>Pseudomonadati</taxon>
        <taxon>Pseudomonadota</taxon>
        <taxon>Betaproteobacteria</taxon>
        <taxon>Burkholderiales</taxon>
        <taxon>Alcaligenaceae</taxon>
        <taxon>Paenalcaligenes</taxon>
    </lineage>
</organism>
<dbReference type="Gene3D" id="3.10.20.30">
    <property type="match status" value="1"/>
</dbReference>
<dbReference type="InterPro" id="IPR039261">
    <property type="entry name" value="FNR_nucleotide-bd"/>
</dbReference>
<evidence type="ECO:0000256" key="9">
    <source>
        <dbReference type="ARBA" id="ARBA00022857"/>
    </source>
</evidence>
<evidence type="ECO:0000256" key="7">
    <source>
        <dbReference type="ARBA" id="ARBA00022723"/>
    </source>
</evidence>
<feature type="domain" description="FAD-binding FR-type" evidence="16">
    <location>
        <begin position="9"/>
        <end position="126"/>
    </location>
</feature>
<dbReference type="CDD" id="cd00207">
    <property type="entry name" value="fer2"/>
    <property type="match status" value="1"/>
</dbReference>
<keyword evidence="8" id="KW-0274">FAD</keyword>
<dbReference type="Proteomes" id="UP000823889">
    <property type="component" value="Unassembled WGS sequence"/>
</dbReference>
<evidence type="ECO:0000259" key="16">
    <source>
        <dbReference type="PROSITE" id="PS51384"/>
    </source>
</evidence>
<evidence type="ECO:0000256" key="12">
    <source>
        <dbReference type="ARBA" id="ARBA00023027"/>
    </source>
</evidence>
<comment type="cofactor">
    <cofactor evidence="1">
        <name>heme b</name>
        <dbReference type="ChEBI" id="CHEBI:60344"/>
    </cofactor>
</comment>
<dbReference type="Pfam" id="PF00111">
    <property type="entry name" value="Fer2"/>
    <property type="match status" value="1"/>
</dbReference>
<dbReference type="EC" id="1.14.12.17" evidence="4"/>
<dbReference type="PANTHER" id="PTHR30212:SF2">
    <property type="entry name" value="PROTEIN YIIM"/>
    <property type="match status" value="1"/>
</dbReference>
<dbReference type="InterPro" id="IPR001041">
    <property type="entry name" value="2Fe-2S_ferredoxin-type"/>
</dbReference>
<protein>
    <recommendedName>
        <fullName evidence="4">nitric oxide dioxygenase</fullName>
        <ecNumber evidence="4">1.14.12.17</ecNumber>
    </recommendedName>
</protein>
<evidence type="ECO:0000256" key="14">
    <source>
        <dbReference type="ARBA" id="ARBA00049433"/>
    </source>
</evidence>
<keyword evidence="11" id="KW-0408">Iron</keyword>
<keyword evidence="6" id="KW-0285">Flavoprotein</keyword>
<dbReference type="GO" id="GO:0046872">
    <property type="term" value="F:metal ion binding"/>
    <property type="evidence" value="ECO:0007669"/>
    <property type="project" value="UniProtKB-KW"/>
</dbReference>
<evidence type="ECO:0000256" key="1">
    <source>
        <dbReference type="ARBA" id="ARBA00001970"/>
    </source>
</evidence>
<comment type="catalytic activity">
    <reaction evidence="14">
        <text>2 nitric oxide + NADPH + 2 O2 = 2 nitrate + NADP(+) + H(+)</text>
        <dbReference type="Rhea" id="RHEA:19465"/>
        <dbReference type="ChEBI" id="CHEBI:15378"/>
        <dbReference type="ChEBI" id="CHEBI:15379"/>
        <dbReference type="ChEBI" id="CHEBI:16480"/>
        <dbReference type="ChEBI" id="CHEBI:17632"/>
        <dbReference type="ChEBI" id="CHEBI:57783"/>
        <dbReference type="ChEBI" id="CHEBI:58349"/>
        <dbReference type="EC" id="1.14.12.17"/>
    </reaction>
</comment>
<dbReference type="SUPFAM" id="SSF54292">
    <property type="entry name" value="2Fe-2S ferredoxin-like"/>
    <property type="match status" value="1"/>
</dbReference>
<dbReference type="InterPro" id="IPR008333">
    <property type="entry name" value="Cbr1-like_FAD-bd_dom"/>
</dbReference>
<gene>
    <name evidence="17" type="ORF">H9906_01950</name>
</gene>
<evidence type="ECO:0000256" key="3">
    <source>
        <dbReference type="ARBA" id="ARBA00006401"/>
    </source>
</evidence>